<gene>
    <name evidence="2" type="ORF">COCHEDRAFT_1183178</name>
</gene>
<dbReference type="HOGENOM" id="CLU_050543_0_0_1"/>
<sequence>MAFTRASWTRADLKFYGIYILLHCITIFLRFIMLVPTIYQQNYATLHNREISDNLLLHNGTYDPNIVTGERLANWWASFAFLWNLTIWVPSIWLHPPLHLPVVVGDVLITVYIARVVDYQNGYVPTEKSACNDMSTFYNQRPPGTNESFFAAAARLNATATTPTKLCKSFVEERQYGISVVFFHALVALSGIVTFVGCISIAREQLIEFVKTMKACAVFFLACIIYLPKGIVELIPFILHTIPVFTFRICLPNRTKAQVRTARRYAVKTALGAEQKTEIALKGLKAQFVSKNNVGGYHGTDGEPTQLAQFLGIYDMLMMVTQHLHYIDVLSLSSVSKSVHNSVLPHDDLHRRLTVFKRNTC</sequence>
<feature type="transmembrane region" description="Helical" evidence="1">
    <location>
        <begin position="16"/>
        <end position="39"/>
    </location>
</feature>
<feature type="transmembrane region" description="Helical" evidence="1">
    <location>
        <begin position="209"/>
        <end position="228"/>
    </location>
</feature>
<keyword evidence="1" id="KW-1133">Transmembrane helix</keyword>
<evidence type="ECO:0000313" key="3">
    <source>
        <dbReference type="Proteomes" id="UP000016936"/>
    </source>
</evidence>
<feature type="transmembrane region" description="Helical" evidence="1">
    <location>
        <begin position="176"/>
        <end position="202"/>
    </location>
</feature>
<dbReference type="OrthoDB" id="4191440at2759"/>
<evidence type="ECO:0000256" key="1">
    <source>
        <dbReference type="SAM" id="Phobius"/>
    </source>
</evidence>
<evidence type="ECO:0000313" key="2">
    <source>
        <dbReference type="EMBL" id="EMD87988.1"/>
    </source>
</evidence>
<keyword evidence="1" id="KW-0472">Membrane</keyword>
<feature type="transmembrane region" description="Helical" evidence="1">
    <location>
        <begin position="75"/>
        <end position="94"/>
    </location>
</feature>
<reference evidence="2 3" key="1">
    <citation type="journal article" date="2012" name="PLoS Pathog.">
        <title>Diverse lifestyles and strategies of plant pathogenesis encoded in the genomes of eighteen Dothideomycetes fungi.</title>
        <authorList>
            <person name="Ohm R.A."/>
            <person name="Feau N."/>
            <person name="Henrissat B."/>
            <person name="Schoch C.L."/>
            <person name="Horwitz B.A."/>
            <person name="Barry K.W."/>
            <person name="Condon B.J."/>
            <person name="Copeland A.C."/>
            <person name="Dhillon B."/>
            <person name="Glaser F."/>
            <person name="Hesse C.N."/>
            <person name="Kosti I."/>
            <person name="LaButti K."/>
            <person name="Lindquist E.A."/>
            <person name="Lucas S."/>
            <person name="Salamov A.A."/>
            <person name="Bradshaw R.E."/>
            <person name="Ciuffetti L."/>
            <person name="Hamelin R.C."/>
            <person name="Kema G.H.J."/>
            <person name="Lawrence C."/>
            <person name="Scott J.A."/>
            <person name="Spatafora J.W."/>
            <person name="Turgeon B.G."/>
            <person name="de Wit P.J.G.M."/>
            <person name="Zhong S."/>
            <person name="Goodwin S.B."/>
            <person name="Grigoriev I.V."/>
        </authorList>
    </citation>
    <scope>NUCLEOTIDE SEQUENCE [LARGE SCALE GENOMIC DNA]</scope>
    <source>
        <strain evidence="3">C5 / ATCC 48332 / race O</strain>
    </source>
</reference>
<dbReference type="eggNOG" id="ENOG502TD3R">
    <property type="taxonomic scope" value="Eukaryota"/>
</dbReference>
<dbReference type="Proteomes" id="UP000016936">
    <property type="component" value="Unassembled WGS sequence"/>
</dbReference>
<name>M2UJ17_COCH5</name>
<organism evidence="2 3">
    <name type="scientific">Cochliobolus heterostrophus (strain C5 / ATCC 48332 / race O)</name>
    <name type="common">Southern corn leaf blight fungus</name>
    <name type="synonym">Bipolaris maydis</name>
    <dbReference type="NCBI Taxonomy" id="701091"/>
    <lineage>
        <taxon>Eukaryota</taxon>
        <taxon>Fungi</taxon>
        <taxon>Dikarya</taxon>
        <taxon>Ascomycota</taxon>
        <taxon>Pezizomycotina</taxon>
        <taxon>Dothideomycetes</taxon>
        <taxon>Pleosporomycetidae</taxon>
        <taxon>Pleosporales</taxon>
        <taxon>Pleosporineae</taxon>
        <taxon>Pleosporaceae</taxon>
        <taxon>Bipolaris</taxon>
    </lineage>
</organism>
<protein>
    <submittedName>
        <fullName evidence="2">Uncharacterized protein</fullName>
    </submittedName>
</protein>
<dbReference type="AlphaFoldDB" id="M2UJ17"/>
<feature type="non-terminal residue" evidence="2">
    <location>
        <position position="361"/>
    </location>
</feature>
<dbReference type="EMBL" id="KB445581">
    <property type="protein sequence ID" value="EMD87988.1"/>
    <property type="molecule type" value="Genomic_DNA"/>
</dbReference>
<keyword evidence="3" id="KW-1185">Reference proteome</keyword>
<keyword evidence="1" id="KW-0812">Transmembrane</keyword>
<proteinExistence type="predicted"/>
<reference evidence="3" key="2">
    <citation type="journal article" date="2013" name="PLoS Genet.">
        <title>Comparative genome structure, secondary metabolite, and effector coding capacity across Cochliobolus pathogens.</title>
        <authorList>
            <person name="Condon B.J."/>
            <person name="Leng Y."/>
            <person name="Wu D."/>
            <person name="Bushley K.E."/>
            <person name="Ohm R.A."/>
            <person name="Otillar R."/>
            <person name="Martin J."/>
            <person name="Schackwitz W."/>
            <person name="Grimwood J."/>
            <person name="MohdZainudin N."/>
            <person name="Xue C."/>
            <person name="Wang R."/>
            <person name="Manning V.A."/>
            <person name="Dhillon B."/>
            <person name="Tu Z.J."/>
            <person name="Steffenson B.J."/>
            <person name="Salamov A."/>
            <person name="Sun H."/>
            <person name="Lowry S."/>
            <person name="LaButti K."/>
            <person name="Han J."/>
            <person name="Copeland A."/>
            <person name="Lindquist E."/>
            <person name="Barry K."/>
            <person name="Schmutz J."/>
            <person name="Baker S.E."/>
            <person name="Ciuffetti L.M."/>
            <person name="Grigoriev I.V."/>
            <person name="Zhong S."/>
            <person name="Turgeon B.G."/>
        </authorList>
    </citation>
    <scope>NUCLEOTIDE SEQUENCE [LARGE SCALE GENOMIC DNA]</scope>
    <source>
        <strain evidence="3">C5 / ATCC 48332 / race O</strain>
    </source>
</reference>
<accession>M2UJ17</accession>